<gene>
    <name evidence="6" type="ORF">K7G82_10505</name>
</gene>
<dbReference type="PRINTS" id="PR00032">
    <property type="entry name" value="HTHARAC"/>
</dbReference>
<dbReference type="Pfam" id="PF12852">
    <property type="entry name" value="Cupin_6"/>
    <property type="match status" value="1"/>
</dbReference>
<dbReference type="Pfam" id="PF12833">
    <property type="entry name" value="HTH_18"/>
    <property type="match status" value="1"/>
</dbReference>
<evidence type="ECO:0000256" key="3">
    <source>
        <dbReference type="ARBA" id="ARBA00023163"/>
    </source>
</evidence>
<evidence type="ECO:0000313" key="6">
    <source>
        <dbReference type="EMBL" id="MBY8822725.1"/>
    </source>
</evidence>
<evidence type="ECO:0000313" key="7">
    <source>
        <dbReference type="Proteomes" id="UP000706039"/>
    </source>
</evidence>
<evidence type="ECO:0000259" key="5">
    <source>
        <dbReference type="PROSITE" id="PS01124"/>
    </source>
</evidence>
<reference evidence="6 7" key="1">
    <citation type="submission" date="2021-08" db="EMBL/GenBank/DDBJ databases">
        <authorList>
            <person name="Tuo L."/>
        </authorList>
    </citation>
    <scope>NUCLEOTIDE SEQUENCE [LARGE SCALE GENOMIC DNA]</scope>
    <source>
        <strain evidence="6 7">JCM 31229</strain>
    </source>
</reference>
<feature type="compositionally biased region" description="Basic and acidic residues" evidence="4">
    <location>
        <begin position="309"/>
        <end position="319"/>
    </location>
</feature>
<dbReference type="PROSITE" id="PS01124">
    <property type="entry name" value="HTH_ARAC_FAMILY_2"/>
    <property type="match status" value="1"/>
</dbReference>
<dbReference type="SUPFAM" id="SSF51182">
    <property type="entry name" value="RmlC-like cupins"/>
    <property type="match status" value="1"/>
</dbReference>
<dbReference type="InterPro" id="IPR050204">
    <property type="entry name" value="AraC_XylS_family_regulators"/>
</dbReference>
<dbReference type="RefSeq" id="WP_222989786.1">
    <property type="nucleotide sequence ID" value="NZ_JAINVV010000004.1"/>
</dbReference>
<evidence type="ECO:0000256" key="2">
    <source>
        <dbReference type="ARBA" id="ARBA00023125"/>
    </source>
</evidence>
<dbReference type="Gene3D" id="1.10.10.60">
    <property type="entry name" value="Homeodomain-like"/>
    <property type="match status" value="2"/>
</dbReference>
<comment type="caution">
    <text evidence="6">The sequence shown here is derived from an EMBL/GenBank/DDBJ whole genome shotgun (WGS) entry which is preliminary data.</text>
</comment>
<feature type="domain" description="HTH araC/xylS-type" evidence="5">
    <location>
        <begin position="202"/>
        <end position="300"/>
    </location>
</feature>
<dbReference type="PANTHER" id="PTHR46796:SF7">
    <property type="entry name" value="ARAC FAMILY TRANSCRIPTIONAL REGULATOR"/>
    <property type="match status" value="1"/>
</dbReference>
<keyword evidence="2" id="KW-0238">DNA-binding</keyword>
<dbReference type="EMBL" id="JAINVV010000004">
    <property type="protein sequence ID" value="MBY8822725.1"/>
    <property type="molecule type" value="Genomic_DNA"/>
</dbReference>
<dbReference type="PANTHER" id="PTHR46796">
    <property type="entry name" value="HTH-TYPE TRANSCRIPTIONAL ACTIVATOR RHAS-RELATED"/>
    <property type="match status" value="1"/>
</dbReference>
<accession>A0ABS7PN37</accession>
<sequence>MDAIDDVFGAMRTHTALYCRIEGSAPWGVAFVRGRAARFGLVVRGGCWLTVDGGEPIALTAGDCYVIAHGAQYSLQDRPDSPTRFCFDALREHSHHVVRLGGGGEPATVVTGWFMFDTLGAKPLFDLMPELILTRMDDDRSQMIQTTLQLFATETGRREMGTSIVVSRLADILFIQAIRAYAQSAGDEAGGWLGALGDARLASVFSAIHTSVEHGWTVEELAGIAGMSRSAFAARFRERVGLTPLDYVTRWRMFRAGTMLRRKQGSVAEVAHRIGYENESAFSKAFKRTTGVTPGVYRRSAGEAAIRPPRAEPHPRADGRSATATADAA</sequence>
<evidence type="ECO:0000256" key="4">
    <source>
        <dbReference type="SAM" id="MobiDB-lite"/>
    </source>
</evidence>
<dbReference type="InterPro" id="IPR020449">
    <property type="entry name" value="Tscrpt_reg_AraC-type_HTH"/>
</dbReference>
<evidence type="ECO:0000256" key="1">
    <source>
        <dbReference type="ARBA" id="ARBA00023015"/>
    </source>
</evidence>
<dbReference type="InterPro" id="IPR009057">
    <property type="entry name" value="Homeodomain-like_sf"/>
</dbReference>
<dbReference type="InterPro" id="IPR011051">
    <property type="entry name" value="RmlC_Cupin_sf"/>
</dbReference>
<dbReference type="InterPro" id="IPR032783">
    <property type="entry name" value="AraC_lig"/>
</dbReference>
<dbReference type="SMART" id="SM00342">
    <property type="entry name" value="HTH_ARAC"/>
    <property type="match status" value="1"/>
</dbReference>
<keyword evidence="3" id="KW-0804">Transcription</keyword>
<organism evidence="6 7">
    <name type="scientific">Sphingomonas colocasiae</name>
    <dbReference type="NCBI Taxonomy" id="1848973"/>
    <lineage>
        <taxon>Bacteria</taxon>
        <taxon>Pseudomonadati</taxon>
        <taxon>Pseudomonadota</taxon>
        <taxon>Alphaproteobacteria</taxon>
        <taxon>Sphingomonadales</taxon>
        <taxon>Sphingomonadaceae</taxon>
        <taxon>Sphingomonas</taxon>
    </lineage>
</organism>
<protein>
    <submittedName>
        <fullName evidence="6">AraC family transcriptional regulator</fullName>
    </submittedName>
</protein>
<keyword evidence="1" id="KW-0805">Transcription regulation</keyword>
<name>A0ABS7PN37_9SPHN</name>
<feature type="region of interest" description="Disordered" evidence="4">
    <location>
        <begin position="299"/>
        <end position="329"/>
    </location>
</feature>
<dbReference type="SUPFAM" id="SSF46689">
    <property type="entry name" value="Homeodomain-like"/>
    <property type="match status" value="2"/>
</dbReference>
<keyword evidence="7" id="KW-1185">Reference proteome</keyword>
<dbReference type="InterPro" id="IPR018060">
    <property type="entry name" value="HTH_AraC"/>
</dbReference>
<dbReference type="Proteomes" id="UP000706039">
    <property type="component" value="Unassembled WGS sequence"/>
</dbReference>
<proteinExistence type="predicted"/>